<sequence>MDLNMQQIHWNTIPQQQLQLQQQQQPILSQQPPPPITIQQQQPQIIDPQKREDNAAISFLAMAEHFRSSDPPLYKAAAKCLFAATKTAANPVIKAHVHFQLGKLLYNYTRNITRAKTELENAHKIFKELGTTFEEKRLQCACLIAECALAMQDSPSECILPLLQAEAQFTRKHPKIHAKALMLTIEALSPIDSNMALEVSEMGQRYFKDLKERVMECYFQLVKSLLFARMPGKEEQLGNSVTELGILLNQIQHVPNINDMRAFCYTIQLSYFLSVGMISHSKRCLRELQLIVQNKGKEDESANNQPGFHWLRKELLTGLTYVLTSLWSIQSGQFDKAERYYNNSMLHFGELNATMRKPAKWGIVERRHERLIAHLHFALHDGIAQMYLAKAKPEKVFDMTNQMYRALRVVPKDLRIFEGQLHFIMGLFLQYINVEESAEEQFKAVENTSDDQDLIVLSKLSLCMLYLKKGKEKEFYENFETVRVEKLQSASMTCQTLSRFVSALHSYIHGRINDCKFNAVEAVQRCQERDILRVQAMGMLLIARLFGCRDSDSVIAGRSWASKTNDLNLQAWANRMVLEYYEHRKKDENNPDLSEEAQPFVENLQEIEEQIESSRKAAEELQFPKFATMTNYFEELGVAQWNGNLL</sequence>
<name>A0AC35FVU8_9BILA</name>
<accession>A0AC35FVU8</accession>
<proteinExistence type="predicted"/>
<evidence type="ECO:0000313" key="2">
    <source>
        <dbReference type="WBParaSite" id="PS1159_v2.g21324.t1"/>
    </source>
</evidence>
<evidence type="ECO:0000313" key="1">
    <source>
        <dbReference type="Proteomes" id="UP000887580"/>
    </source>
</evidence>
<reference evidence="2" key="1">
    <citation type="submission" date="2022-11" db="UniProtKB">
        <authorList>
            <consortium name="WormBaseParasite"/>
        </authorList>
    </citation>
    <scope>IDENTIFICATION</scope>
</reference>
<dbReference type="WBParaSite" id="PS1159_v2.g21324.t1">
    <property type="protein sequence ID" value="PS1159_v2.g21324.t1"/>
    <property type="gene ID" value="PS1159_v2.g21324"/>
</dbReference>
<protein>
    <submittedName>
        <fullName evidence="2">Cohesin loading complex subunit SCC4 homolog</fullName>
    </submittedName>
</protein>
<dbReference type="Proteomes" id="UP000887580">
    <property type="component" value="Unplaced"/>
</dbReference>
<organism evidence="1 2">
    <name type="scientific">Panagrolaimus sp. PS1159</name>
    <dbReference type="NCBI Taxonomy" id="55785"/>
    <lineage>
        <taxon>Eukaryota</taxon>
        <taxon>Metazoa</taxon>
        <taxon>Ecdysozoa</taxon>
        <taxon>Nematoda</taxon>
        <taxon>Chromadorea</taxon>
        <taxon>Rhabditida</taxon>
        <taxon>Tylenchina</taxon>
        <taxon>Panagrolaimomorpha</taxon>
        <taxon>Panagrolaimoidea</taxon>
        <taxon>Panagrolaimidae</taxon>
        <taxon>Panagrolaimus</taxon>
    </lineage>
</organism>